<organism evidence="1 2">
    <name type="scientific">Bacteroides salyersiae CL02T12C01</name>
    <dbReference type="NCBI Taxonomy" id="997887"/>
    <lineage>
        <taxon>Bacteria</taxon>
        <taxon>Pseudomonadati</taxon>
        <taxon>Bacteroidota</taxon>
        <taxon>Bacteroidia</taxon>
        <taxon>Bacteroidales</taxon>
        <taxon>Bacteroidaceae</taxon>
        <taxon>Bacteroides</taxon>
    </lineage>
</organism>
<evidence type="ECO:0000313" key="2">
    <source>
        <dbReference type="Proteomes" id="UP000005150"/>
    </source>
</evidence>
<protein>
    <submittedName>
        <fullName evidence="1">Uncharacterized protein</fullName>
    </submittedName>
</protein>
<gene>
    <name evidence="1" type="ORF">HMPREF1071_04340</name>
</gene>
<dbReference type="InterPro" id="IPR046660">
    <property type="entry name" value="DUF6769"/>
</dbReference>
<dbReference type="Proteomes" id="UP000005150">
    <property type="component" value="Unassembled WGS sequence"/>
</dbReference>
<evidence type="ECO:0000313" key="1">
    <source>
        <dbReference type="EMBL" id="EIY56114.1"/>
    </source>
</evidence>
<proteinExistence type="predicted"/>
<accession>I9H8U5</accession>
<reference evidence="1 2" key="1">
    <citation type="submission" date="2012-02" db="EMBL/GenBank/DDBJ databases">
        <title>The Genome Sequence of Bacteroides salyersiae CL02T12C01.</title>
        <authorList>
            <consortium name="The Broad Institute Genome Sequencing Platform"/>
            <person name="Earl A."/>
            <person name="Ward D."/>
            <person name="Feldgarden M."/>
            <person name="Gevers D."/>
            <person name="Zitomersky N.L."/>
            <person name="Coyne M.J."/>
            <person name="Comstock L.E."/>
            <person name="Young S.K."/>
            <person name="Zeng Q."/>
            <person name="Gargeya S."/>
            <person name="Fitzgerald M."/>
            <person name="Haas B."/>
            <person name="Abouelleil A."/>
            <person name="Alvarado L."/>
            <person name="Arachchi H.M."/>
            <person name="Berlin A."/>
            <person name="Chapman S.B."/>
            <person name="Gearin G."/>
            <person name="Goldberg J."/>
            <person name="Griggs A."/>
            <person name="Gujja S."/>
            <person name="Hansen M."/>
            <person name="Heiman D."/>
            <person name="Howarth C."/>
            <person name="Larimer J."/>
            <person name="Lui A."/>
            <person name="MacDonald P.J.P."/>
            <person name="McCowen C."/>
            <person name="Montmayeur A."/>
            <person name="Murphy C."/>
            <person name="Neiman D."/>
            <person name="Pearson M."/>
            <person name="Priest M."/>
            <person name="Roberts A."/>
            <person name="Saif S."/>
            <person name="Shea T."/>
            <person name="Sisk P."/>
            <person name="Stolte C."/>
            <person name="Sykes S."/>
            <person name="Wortman J."/>
            <person name="Nusbaum C."/>
            <person name="Birren B."/>
        </authorList>
    </citation>
    <scope>NUCLEOTIDE SEQUENCE [LARGE SCALE GENOMIC DNA]</scope>
    <source>
        <strain evidence="1 2">CL02T12C01</strain>
    </source>
</reference>
<name>I9H8U5_9BACE</name>
<keyword evidence="2" id="KW-1185">Reference proteome</keyword>
<dbReference type="AlphaFoldDB" id="I9H8U5"/>
<dbReference type="PATRIC" id="fig|997887.3.peg.4534"/>
<sequence>MIMLAVPVIPHHHHADGMICMKHDVTPEAQCPAHNHHHENDSCCSNECLARFSSPVPNVQTDLGPQHVFIAILFTDFIIENLLRPQERQLTNEYVYRESLHGTNITRAFALRAPPYVFA</sequence>
<dbReference type="Pfam" id="PF20558">
    <property type="entry name" value="DUF6769"/>
    <property type="match status" value="1"/>
</dbReference>
<comment type="caution">
    <text evidence="1">The sequence shown here is derived from an EMBL/GenBank/DDBJ whole genome shotgun (WGS) entry which is preliminary data.</text>
</comment>
<dbReference type="EMBL" id="AGXV01000052">
    <property type="protein sequence ID" value="EIY56114.1"/>
    <property type="molecule type" value="Genomic_DNA"/>
</dbReference>
<dbReference type="HOGENOM" id="CLU_145231_0_0_10"/>